<reference evidence="2 3" key="1">
    <citation type="submission" date="2018-02" db="EMBL/GenBank/DDBJ databases">
        <title>Reclassifiation of [Polyangium] brachysporum DSM 7029 as Guopingzhaonella breviflexa gen. nov., sp. nov., a member of the family Comamonadaceae.</title>
        <authorList>
            <person name="Tang B."/>
        </authorList>
    </citation>
    <scope>NUCLEOTIDE SEQUENCE [LARGE SCALE GENOMIC DNA]</scope>
    <source>
        <strain evidence="2 3">DSM 15344</strain>
    </source>
</reference>
<dbReference type="SMART" id="SM00854">
    <property type="entry name" value="PGA_cap"/>
    <property type="match status" value="1"/>
</dbReference>
<accession>A0A2S5T4X1</accession>
<dbReference type="InterPro" id="IPR052169">
    <property type="entry name" value="CW_Biosynth-Accessory"/>
</dbReference>
<organism evidence="2 3">
    <name type="scientific">Caldimonas thermodepolymerans</name>
    <dbReference type="NCBI Taxonomy" id="215580"/>
    <lineage>
        <taxon>Bacteria</taxon>
        <taxon>Pseudomonadati</taxon>
        <taxon>Pseudomonadota</taxon>
        <taxon>Betaproteobacteria</taxon>
        <taxon>Burkholderiales</taxon>
        <taxon>Sphaerotilaceae</taxon>
        <taxon>Caldimonas</taxon>
    </lineage>
</organism>
<proteinExistence type="inferred from homology"/>
<evidence type="ECO:0000256" key="1">
    <source>
        <dbReference type="ARBA" id="ARBA00005662"/>
    </source>
</evidence>
<dbReference type="Pfam" id="PF09587">
    <property type="entry name" value="PGA_cap"/>
    <property type="match status" value="1"/>
</dbReference>
<dbReference type="PANTHER" id="PTHR33393">
    <property type="entry name" value="POLYGLUTAMINE SYNTHESIS ACCESSORY PROTEIN RV0574C-RELATED"/>
    <property type="match status" value="1"/>
</dbReference>
<dbReference type="AlphaFoldDB" id="A0A2S5T4X1"/>
<comment type="caution">
    <text evidence="2">The sequence shown here is derived from an EMBL/GenBank/DDBJ whole genome shotgun (WGS) entry which is preliminary data.</text>
</comment>
<dbReference type="CDD" id="cd07381">
    <property type="entry name" value="MPP_CapA"/>
    <property type="match status" value="1"/>
</dbReference>
<dbReference type="Proteomes" id="UP000239406">
    <property type="component" value="Unassembled WGS sequence"/>
</dbReference>
<keyword evidence="3" id="KW-1185">Reference proteome</keyword>
<comment type="similarity">
    <text evidence="1">Belongs to the CapA family.</text>
</comment>
<evidence type="ECO:0000313" key="3">
    <source>
        <dbReference type="Proteomes" id="UP000239406"/>
    </source>
</evidence>
<name>A0A2S5T4X1_9BURK</name>
<sequence>MTSALSLALTGDVIPVRRLAHASPEARAHAEPLFEMLRAADVALGNFEITLSQRGTPLEKLLNIRTDAAVAQDLAPMGFDVLNIANNHTVDYGWEGLEDTKHALLAAGVQPVGVGATLAEASTPVQLEVQGRRVVILGYSCLLPTGMSASERRPGLAPLHVETGYEVDPYYQMEEPGDPSCVRIRTRVREADLARAVADVRRWREHADVLVVTIHWGYGSGEELAEYQQPLAHALIDAGADLIHGHHPHAVHAIGHHRGKPILYSLGTFLGQQIFLPASDAVQALWAGMSPDGYLAQVEVGADGSCALTLTPHTLNAERLPVVATGADFERIAARLQRLSAPHGTEVVVDGGRLRARPAAAPVALTA</sequence>
<dbReference type="SUPFAM" id="SSF56300">
    <property type="entry name" value="Metallo-dependent phosphatases"/>
    <property type="match status" value="1"/>
</dbReference>
<dbReference type="PANTHER" id="PTHR33393:SF13">
    <property type="entry name" value="PGA BIOSYNTHESIS PROTEIN CAPA"/>
    <property type="match status" value="1"/>
</dbReference>
<dbReference type="Gene3D" id="3.60.21.10">
    <property type="match status" value="1"/>
</dbReference>
<dbReference type="InterPro" id="IPR019079">
    <property type="entry name" value="Capsule_synth_CapA"/>
</dbReference>
<evidence type="ECO:0000313" key="2">
    <source>
        <dbReference type="EMBL" id="PPE69927.1"/>
    </source>
</evidence>
<dbReference type="RefSeq" id="WP_104357294.1">
    <property type="nucleotide sequence ID" value="NZ_CP064338.1"/>
</dbReference>
<dbReference type="EMBL" id="PSNY01000008">
    <property type="protein sequence ID" value="PPE69927.1"/>
    <property type="molecule type" value="Genomic_DNA"/>
</dbReference>
<dbReference type="InterPro" id="IPR029052">
    <property type="entry name" value="Metallo-depent_PP-like"/>
</dbReference>
<protein>
    <submittedName>
        <fullName evidence="2">Uncharacterized protein</fullName>
    </submittedName>
</protein>
<gene>
    <name evidence="2" type="ORF">C1702_08635</name>
</gene>